<feature type="domain" description="PASTA" evidence="2">
    <location>
        <begin position="259"/>
        <end position="318"/>
    </location>
</feature>
<gene>
    <name evidence="4" type="ORF">ACFOZ0_27870</name>
</gene>
<proteinExistence type="predicted"/>
<accession>A0ABV7SP52</accession>
<dbReference type="Pfam" id="PF03793">
    <property type="entry name" value="PASTA"/>
    <property type="match status" value="1"/>
</dbReference>
<dbReference type="PROSITE" id="PS51257">
    <property type="entry name" value="PROKAR_LIPOPROTEIN"/>
    <property type="match status" value="1"/>
</dbReference>
<evidence type="ECO:0000313" key="4">
    <source>
        <dbReference type="EMBL" id="MFC3577030.1"/>
    </source>
</evidence>
<evidence type="ECO:0000259" key="2">
    <source>
        <dbReference type="Pfam" id="PF03793"/>
    </source>
</evidence>
<dbReference type="Pfam" id="PF20568">
    <property type="entry name" value="DUF6777"/>
    <property type="match status" value="1"/>
</dbReference>
<dbReference type="Gene3D" id="3.30.10.20">
    <property type="match status" value="1"/>
</dbReference>
<organism evidence="4 5">
    <name type="scientific">Streptomyces yaanensis</name>
    <dbReference type="NCBI Taxonomy" id="1142239"/>
    <lineage>
        <taxon>Bacteria</taxon>
        <taxon>Bacillati</taxon>
        <taxon>Actinomycetota</taxon>
        <taxon>Actinomycetes</taxon>
        <taxon>Kitasatosporales</taxon>
        <taxon>Streptomycetaceae</taxon>
        <taxon>Streptomyces</taxon>
    </lineage>
</organism>
<feature type="region of interest" description="Disordered" evidence="1">
    <location>
        <begin position="318"/>
        <end position="518"/>
    </location>
</feature>
<dbReference type="RefSeq" id="WP_310773050.1">
    <property type="nucleotide sequence ID" value="NZ_JBHRWR010000022.1"/>
</dbReference>
<protein>
    <submittedName>
        <fullName evidence="4">PASTA domain-containing protein</fullName>
    </submittedName>
</protein>
<sequence>MTFRAFMQRAGKSAARRIGVLLVAALILSGCSRSAHLFAVQAVAAGVPSLAPFFDEHSGLGHDATVQAQQAPGGLQAGNTPGLYGGSRKPTICDVKRLKEFLTDPRNDRKAKAWAQVQGIPQTEIPDYLDRLTPVLLRHDTLVQNHDYKKGRATPFNSLLQAGIAVLVDDQGQPMVKCSCGNPLRPFQGDTTRISVKFKDGNKKWAGYDRASVVAVKPAPRRLTRLALIDVDDPNHGMNRPVGTGGGHDKPFDTRVRHKVPEVTGMRFTEASRQLTSQGLAVAYAGKGAPPDEAVVTGSDPAPGTELAFGQYVTLSVDMGETDGSGSGTPGGKTGEAGGGTAGGTGSGTTGGTGTGTPGGPNGGTSAPPASGGTSPGQTSASPPTPSKSGSASSPPASGGSSSAPASGGTSASSGGASSPTRSSGPPAAGSTPPAASPSASSPPASRSAPGATGSPPTSKPASSSAPATSAPITSAPVTSASATSAPVTSAPATSEPPVTRDPVTGSPTAGPLFDDRA</sequence>
<dbReference type="CDD" id="cd06577">
    <property type="entry name" value="PASTA_pknB"/>
    <property type="match status" value="1"/>
</dbReference>
<feature type="compositionally biased region" description="Low complexity" evidence="1">
    <location>
        <begin position="364"/>
        <end position="498"/>
    </location>
</feature>
<evidence type="ECO:0000313" key="5">
    <source>
        <dbReference type="Proteomes" id="UP001595701"/>
    </source>
</evidence>
<dbReference type="Proteomes" id="UP001595701">
    <property type="component" value="Unassembled WGS sequence"/>
</dbReference>
<reference evidence="5" key="1">
    <citation type="journal article" date="2019" name="Int. J. Syst. Evol. Microbiol.">
        <title>The Global Catalogue of Microorganisms (GCM) 10K type strain sequencing project: providing services to taxonomists for standard genome sequencing and annotation.</title>
        <authorList>
            <consortium name="The Broad Institute Genomics Platform"/>
            <consortium name="The Broad Institute Genome Sequencing Center for Infectious Disease"/>
            <person name="Wu L."/>
            <person name="Ma J."/>
        </authorList>
    </citation>
    <scope>NUCLEOTIDE SEQUENCE [LARGE SCALE GENOMIC DNA]</scope>
    <source>
        <strain evidence="5">CGMCC 4.7035</strain>
    </source>
</reference>
<keyword evidence="5" id="KW-1185">Reference proteome</keyword>
<evidence type="ECO:0000256" key="1">
    <source>
        <dbReference type="SAM" id="MobiDB-lite"/>
    </source>
</evidence>
<feature type="domain" description="DUF6777" evidence="3">
    <location>
        <begin position="77"/>
        <end position="235"/>
    </location>
</feature>
<dbReference type="InterPro" id="IPR005543">
    <property type="entry name" value="PASTA_dom"/>
</dbReference>
<dbReference type="InterPro" id="IPR046704">
    <property type="entry name" value="DUF6777"/>
</dbReference>
<evidence type="ECO:0000259" key="3">
    <source>
        <dbReference type="Pfam" id="PF20568"/>
    </source>
</evidence>
<feature type="compositionally biased region" description="Gly residues" evidence="1">
    <location>
        <begin position="323"/>
        <end position="363"/>
    </location>
</feature>
<name>A0ABV7SP52_9ACTN</name>
<comment type="caution">
    <text evidence="4">The sequence shown here is derived from an EMBL/GenBank/DDBJ whole genome shotgun (WGS) entry which is preliminary data.</text>
</comment>
<feature type="region of interest" description="Disordered" evidence="1">
    <location>
        <begin position="234"/>
        <end position="254"/>
    </location>
</feature>
<dbReference type="EMBL" id="JBHRWR010000022">
    <property type="protein sequence ID" value="MFC3577030.1"/>
    <property type="molecule type" value="Genomic_DNA"/>
</dbReference>